<name>A0AA40AWG1_9PEZI</name>
<dbReference type="InterPro" id="IPR057983">
    <property type="entry name" value="NAA35-like_N"/>
</dbReference>
<dbReference type="Pfam" id="PF25789">
    <property type="entry name" value="TPR_NAA35"/>
    <property type="match status" value="1"/>
</dbReference>
<accession>A0AA40AWG1</accession>
<evidence type="ECO:0000256" key="1">
    <source>
        <dbReference type="ARBA" id="ARBA00004496"/>
    </source>
</evidence>
<evidence type="ECO:0000313" key="7">
    <source>
        <dbReference type="Proteomes" id="UP001172101"/>
    </source>
</evidence>
<sequence>MTEDESIVSEEFVGLSLNTINYNLNQDDRPPPPIMHSEGVVSTDITQRFRAACATLEPGELVKDGHFTLFESVGALEIMDLKMDSGCLAPGELLDDDYDVTRPLLPSEVLGIIDQLLCLEMAWHLGYPLSQTILTSMYIEAMLVPSPTSLEEADFIKNHPDDAPRDTMHTVLRAYCLGLVKSCWYVNDRIKGEHYYEEEDFVTNTYRRSLLFDVGLYEVRDEITEARRVLHSIRSQIPNEIGLALDFRLELRTAFLRAIELSELRSNPESLSLPWTQMKAIWEPIDKSRHLGTPVPGAFSTKIQRRLASTMPPRPIVQLSFEETSGHFRRLFTDGAEVLKVLNSSDPQSLLNFVFAFQAQKPQPLVYIRALLQFFMFKDMVILGHLSIKNVMDNDLAIVVLPCSRLLDPANDAVEAPHDPRFAIAHQVETFRHRAAQSYLDIFRALCQNRCRVRRTLCHSIQDWEMVQADAEEIDQLLQVQLDEQPIIYQTALAWAGSEPAYSLPLSSWAYLYKLRLMEWIVQLGFELETYQPDELAGMYWYLSYLAKTRAQHVERIKAFTVQRMTDLRARSQPGPYGSFTPAMEAEFTRSLAYLRATILDAAVTWELADGLCCLYTVLARLRLVVAPGTGKQPLEERPYGSDALRYDIRMKPFAAVGLPELPAFDSFARASAQPGVATSSLLEYAHRAVAGARKGYDALAKLPDRDAFTVGCHDRWAARTKNSLRSVIAASIAIAALQKALARPRDGDVAASLAANSALAATDVVPQAVADRLGLSATVPKPDDAYHEWWIVPKVVETKAPPKHQFS</sequence>
<reference evidence="6" key="1">
    <citation type="submission" date="2023-06" db="EMBL/GenBank/DDBJ databases">
        <title>Genome-scale phylogeny and comparative genomics of the fungal order Sordariales.</title>
        <authorList>
            <consortium name="Lawrence Berkeley National Laboratory"/>
            <person name="Hensen N."/>
            <person name="Bonometti L."/>
            <person name="Westerberg I."/>
            <person name="Brannstrom I.O."/>
            <person name="Guillou S."/>
            <person name="Cros-Aarteil S."/>
            <person name="Calhoun S."/>
            <person name="Haridas S."/>
            <person name="Kuo A."/>
            <person name="Mondo S."/>
            <person name="Pangilinan J."/>
            <person name="Riley R."/>
            <person name="LaButti K."/>
            <person name="Andreopoulos B."/>
            <person name="Lipzen A."/>
            <person name="Chen C."/>
            <person name="Yanf M."/>
            <person name="Daum C."/>
            <person name="Ng V."/>
            <person name="Clum A."/>
            <person name="Steindorff A."/>
            <person name="Ohm R."/>
            <person name="Martin F."/>
            <person name="Silar P."/>
            <person name="Natvig D."/>
            <person name="Lalanne C."/>
            <person name="Gautier V."/>
            <person name="Ament-velasquez S.L."/>
            <person name="Kruys A."/>
            <person name="Hutchinson M.I."/>
            <person name="Powell A.J."/>
            <person name="Barry K."/>
            <person name="Miller A.N."/>
            <person name="Grigoriev I.V."/>
            <person name="Debuchy R."/>
            <person name="Gladieux P."/>
            <person name="Thoren M.H."/>
            <person name="Johannesson H."/>
        </authorList>
    </citation>
    <scope>NUCLEOTIDE SEQUENCE</scope>
    <source>
        <strain evidence="6">SMH2392-1A</strain>
    </source>
</reference>
<dbReference type="Pfam" id="PF04112">
    <property type="entry name" value="Mak10"/>
    <property type="match status" value="1"/>
</dbReference>
<proteinExistence type="inferred from homology"/>
<dbReference type="PANTHER" id="PTHR21373:SF0">
    <property type="entry name" value="N-ALPHA-ACETYLTRANSFERASE 35, NATC AUXILIARY SUBUNIT"/>
    <property type="match status" value="1"/>
</dbReference>
<feature type="domain" description="NAA35-like N-terminal" evidence="4">
    <location>
        <begin position="58"/>
        <end position="218"/>
    </location>
</feature>
<dbReference type="RefSeq" id="XP_060299134.1">
    <property type="nucleotide sequence ID" value="XM_060445232.1"/>
</dbReference>
<protein>
    <submittedName>
        <fullName evidence="6">Mak10 subunit, NatC N-terminal acetyltransferase-domain-containing protein</fullName>
    </submittedName>
</protein>
<comment type="caution">
    <text evidence="6">The sequence shown here is derived from an EMBL/GenBank/DDBJ whole genome shotgun (WGS) entry which is preliminary data.</text>
</comment>
<organism evidence="6 7">
    <name type="scientific">Lasiosphaeria miniovina</name>
    <dbReference type="NCBI Taxonomy" id="1954250"/>
    <lineage>
        <taxon>Eukaryota</taxon>
        <taxon>Fungi</taxon>
        <taxon>Dikarya</taxon>
        <taxon>Ascomycota</taxon>
        <taxon>Pezizomycotina</taxon>
        <taxon>Sordariomycetes</taxon>
        <taxon>Sordariomycetidae</taxon>
        <taxon>Sordariales</taxon>
        <taxon>Lasiosphaeriaceae</taxon>
        <taxon>Lasiosphaeria</taxon>
    </lineage>
</organism>
<comment type="similarity">
    <text evidence="2">Belongs to the MAK10 family.</text>
</comment>
<keyword evidence="3" id="KW-0963">Cytoplasm</keyword>
<comment type="subcellular location">
    <subcellularLocation>
        <location evidence="1">Cytoplasm</location>
    </subcellularLocation>
</comment>
<dbReference type="InterPro" id="IPR057982">
    <property type="entry name" value="TPR_NAA35"/>
</dbReference>
<evidence type="ECO:0000259" key="5">
    <source>
        <dbReference type="Pfam" id="PF25789"/>
    </source>
</evidence>
<evidence type="ECO:0000256" key="3">
    <source>
        <dbReference type="ARBA" id="ARBA00022490"/>
    </source>
</evidence>
<keyword evidence="7" id="KW-1185">Reference proteome</keyword>
<feature type="domain" description="NAA35-like TPR repeats" evidence="5">
    <location>
        <begin position="338"/>
        <end position="740"/>
    </location>
</feature>
<evidence type="ECO:0000313" key="6">
    <source>
        <dbReference type="EMBL" id="KAK0723210.1"/>
    </source>
</evidence>
<gene>
    <name evidence="6" type="ORF">B0T26DRAFT_750505</name>
</gene>
<dbReference type="AlphaFoldDB" id="A0AA40AWG1"/>
<dbReference type="PANTHER" id="PTHR21373">
    <property type="entry name" value="GLUCOSE REPRESSIBLE PROTEIN MAK10"/>
    <property type="match status" value="1"/>
</dbReference>
<dbReference type="InterPro" id="IPR007244">
    <property type="entry name" value="Naa35_N"/>
</dbReference>
<dbReference type="Proteomes" id="UP001172101">
    <property type="component" value="Unassembled WGS sequence"/>
</dbReference>
<dbReference type="GO" id="GO:0031417">
    <property type="term" value="C:NatC complex"/>
    <property type="evidence" value="ECO:0007669"/>
    <property type="project" value="InterPro"/>
</dbReference>
<dbReference type="GeneID" id="85328502"/>
<evidence type="ECO:0000259" key="4">
    <source>
        <dbReference type="Pfam" id="PF04112"/>
    </source>
</evidence>
<dbReference type="EMBL" id="JAUIRO010000003">
    <property type="protein sequence ID" value="KAK0723210.1"/>
    <property type="molecule type" value="Genomic_DNA"/>
</dbReference>
<evidence type="ECO:0000256" key="2">
    <source>
        <dbReference type="ARBA" id="ARBA00006289"/>
    </source>
</evidence>